<dbReference type="Gene3D" id="2.170.130.10">
    <property type="entry name" value="TonB-dependent receptor, plug domain"/>
    <property type="match status" value="1"/>
</dbReference>
<keyword evidence="6" id="KW-0812">Transmembrane</keyword>
<evidence type="ECO:0000256" key="2">
    <source>
        <dbReference type="ARBA" id="ARBA00006555"/>
    </source>
</evidence>
<dbReference type="AlphaFoldDB" id="A0A1I2EDB6"/>
<dbReference type="SUPFAM" id="SSF74653">
    <property type="entry name" value="TolA/TonB C-terminal domain"/>
    <property type="match status" value="1"/>
</dbReference>
<dbReference type="InterPro" id="IPR037066">
    <property type="entry name" value="Plug_dom_sf"/>
</dbReference>
<dbReference type="GO" id="GO:0031992">
    <property type="term" value="F:energy transducer activity"/>
    <property type="evidence" value="ECO:0007669"/>
    <property type="project" value="TreeGrafter"/>
</dbReference>
<name>A0A1I2EDB6_9BACT</name>
<dbReference type="Proteomes" id="UP000181976">
    <property type="component" value="Unassembled WGS sequence"/>
</dbReference>
<dbReference type="Pfam" id="PF03544">
    <property type="entry name" value="TonB_C"/>
    <property type="match status" value="1"/>
</dbReference>
<comment type="similarity">
    <text evidence="2">Belongs to the TonB family.</text>
</comment>
<evidence type="ECO:0000256" key="1">
    <source>
        <dbReference type="ARBA" id="ARBA00004383"/>
    </source>
</evidence>
<dbReference type="PANTHER" id="PTHR33446">
    <property type="entry name" value="PROTEIN TONB-RELATED"/>
    <property type="match status" value="1"/>
</dbReference>
<dbReference type="PANTHER" id="PTHR33446:SF2">
    <property type="entry name" value="PROTEIN TONB"/>
    <property type="match status" value="1"/>
</dbReference>
<dbReference type="EMBL" id="FONA01000022">
    <property type="protein sequence ID" value="SFE90942.1"/>
    <property type="molecule type" value="Genomic_DNA"/>
</dbReference>
<evidence type="ECO:0000313" key="12">
    <source>
        <dbReference type="Proteomes" id="UP000181976"/>
    </source>
</evidence>
<dbReference type="GO" id="GO:0015031">
    <property type="term" value="P:protein transport"/>
    <property type="evidence" value="ECO:0007669"/>
    <property type="project" value="UniProtKB-KW"/>
</dbReference>
<proteinExistence type="inferred from homology"/>
<evidence type="ECO:0000256" key="8">
    <source>
        <dbReference type="ARBA" id="ARBA00022989"/>
    </source>
</evidence>
<dbReference type="InterPro" id="IPR006260">
    <property type="entry name" value="TonB/TolA_C"/>
</dbReference>
<dbReference type="eggNOG" id="COG0810">
    <property type="taxonomic scope" value="Bacteria"/>
</dbReference>
<evidence type="ECO:0000313" key="11">
    <source>
        <dbReference type="EMBL" id="SFE90942.1"/>
    </source>
</evidence>
<dbReference type="GO" id="GO:0098797">
    <property type="term" value="C:plasma membrane protein complex"/>
    <property type="evidence" value="ECO:0007669"/>
    <property type="project" value="TreeGrafter"/>
</dbReference>
<dbReference type="InterPro" id="IPR051045">
    <property type="entry name" value="TonB-dependent_transducer"/>
</dbReference>
<organism evidence="11 12">
    <name type="scientific">Thermophagus xiamenensis</name>
    <dbReference type="NCBI Taxonomy" id="385682"/>
    <lineage>
        <taxon>Bacteria</taxon>
        <taxon>Pseudomonadati</taxon>
        <taxon>Bacteroidota</taxon>
        <taxon>Bacteroidia</taxon>
        <taxon>Marinilabiliales</taxon>
        <taxon>Marinilabiliaceae</taxon>
        <taxon>Thermophagus</taxon>
    </lineage>
</organism>
<keyword evidence="3" id="KW-0813">Transport</keyword>
<keyword evidence="4" id="KW-1003">Cell membrane</keyword>
<evidence type="ECO:0000259" key="10">
    <source>
        <dbReference type="PROSITE" id="PS52015"/>
    </source>
</evidence>
<dbReference type="GO" id="GO:0055085">
    <property type="term" value="P:transmembrane transport"/>
    <property type="evidence" value="ECO:0007669"/>
    <property type="project" value="InterPro"/>
</dbReference>
<evidence type="ECO:0000256" key="9">
    <source>
        <dbReference type="ARBA" id="ARBA00023136"/>
    </source>
</evidence>
<evidence type="ECO:0000256" key="5">
    <source>
        <dbReference type="ARBA" id="ARBA00022519"/>
    </source>
</evidence>
<evidence type="ECO:0000256" key="3">
    <source>
        <dbReference type="ARBA" id="ARBA00022448"/>
    </source>
</evidence>
<dbReference type="OrthoDB" id="1522859at2"/>
<keyword evidence="7" id="KW-0653">Protein transport</keyword>
<protein>
    <submittedName>
        <fullName evidence="11">TonB family C-terminal domain-containing protein</fullName>
    </submittedName>
</protein>
<gene>
    <name evidence="11" type="ORF">SAMN05444380_12239</name>
</gene>
<dbReference type="PROSITE" id="PS52015">
    <property type="entry name" value="TONB_CTD"/>
    <property type="match status" value="1"/>
</dbReference>
<keyword evidence="9" id="KW-0472">Membrane</keyword>
<dbReference type="InterPro" id="IPR037682">
    <property type="entry name" value="TonB_C"/>
</dbReference>
<evidence type="ECO:0000256" key="6">
    <source>
        <dbReference type="ARBA" id="ARBA00022692"/>
    </source>
</evidence>
<dbReference type="STRING" id="385682.SAMN05444380_12239"/>
<comment type="subcellular location">
    <subcellularLocation>
        <location evidence="1">Cell inner membrane</location>
        <topology evidence="1">Single-pass membrane protein</topology>
        <orientation evidence="1">Periplasmic side</orientation>
    </subcellularLocation>
</comment>
<sequence length="207" mass="23723">MKNKSILFISLILMGMMVVNPVLGQLLQVQSEVDKEPAFKGKPAKIHRFFDEYMKYPKEARINLIEGVVEVSALITDGGKLLEPQIYKSVDPWLDAEALRLVSLMQEWKPAKNNKQFVDCKVIIKVPFYLSEDTKMLMETLHEYGLDKKMPLFIIDDKIVKEYIEVPHYNVKSVRVLKGEKAIQRYGDAAKNGVVIITTKRGTPPVW</sequence>
<feature type="domain" description="TonB C-terminal" evidence="10">
    <location>
        <begin position="41"/>
        <end position="137"/>
    </location>
</feature>
<dbReference type="InParanoid" id="A0A1I2EDB6"/>
<evidence type="ECO:0000256" key="7">
    <source>
        <dbReference type="ARBA" id="ARBA00022927"/>
    </source>
</evidence>
<reference evidence="11 12" key="1">
    <citation type="submission" date="2016-10" db="EMBL/GenBank/DDBJ databases">
        <authorList>
            <person name="de Groot N.N."/>
        </authorList>
    </citation>
    <scope>NUCLEOTIDE SEQUENCE [LARGE SCALE GENOMIC DNA]</scope>
    <source>
        <strain evidence="11 12">DSM 19012</strain>
    </source>
</reference>
<keyword evidence="12" id="KW-1185">Reference proteome</keyword>
<dbReference type="NCBIfam" id="TIGR01352">
    <property type="entry name" value="tonB_Cterm"/>
    <property type="match status" value="1"/>
</dbReference>
<accession>A0A1I2EDB6</accession>
<evidence type="ECO:0000256" key="4">
    <source>
        <dbReference type="ARBA" id="ARBA00022475"/>
    </source>
</evidence>
<keyword evidence="8" id="KW-1133">Transmembrane helix</keyword>
<dbReference type="Gene3D" id="3.30.1150.10">
    <property type="match status" value="1"/>
</dbReference>
<keyword evidence="5" id="KW-0997">Cell inner membrane</keyword>
<dbReference type="RefSeq" id="WP_010528565.1">
    <property type="nucleotide sequence ID" value="NZ_AFSL01000088.1"/>
</dbReference>